<keyword evidence="2" id="KW-0732">Signal</keyword>
<evidence type="ECO:0000313" key="3">
    <source>
        <dbReference type="EMBL" id="KAJ8957370.1"/>
    </source>
</evidence>
<comment type="caution">
    <text evidence="3">The sequence shown here is derived from an EMBL/GenBank/DDBJ whole genome shotgun (WGS) entry which is preliminary data.</text>
</comment>
<feature type="chain" id="PRO_5043855008" evidence="2">
    <location>
        <begin position="25"/>
        <end position="267"/>
    </location>
</feature>
<dbReference type="Proteomes" id="UP001162162">
    <property type="component" value="Unassembled WGS sequence"/>
</dbReference>
<protein>
    <submittedName>
        <fullName evidence="3">Uncharacterized protein</fullName>
    </submittedName>
</protein>
<organism evidence="3 4">
    <name type="scientific">Aromia moschata</name>
    <dbReference type="NCBI Taxonomy" id="1265417"/>
    <lineage>
        <taxon>Eukaryota</taxon>
        <taxon>Metazoa</taxon>
        <taxon>Ecdysozoa</taxon>
        <taxon>Arthropoda</taxon>
        <taxon>Hexapoda</taxon>
        <taxon>Insecta</taxon>
        <taxon>Pterygota</taxon>
        <taxon>Neoptera</taxon>
        <taxon>Endopterygota</taxon>
        <taxon>Coleoptera</taxon>
        <taxon>Polyphaga</taxon>
        <taxon>Cucujiformia</taxon>
        <taxon>Chrysomeloidea</taxon>
        <taxon>Cerambycidae</taxon>
        <taxon>Cerambycinae</taxon>
        <taxon>Callichromatini</taxon>
        <taxon>Aromia</taxon>
    </lineage>
</organism>
<feature type="compositionally biased region" description="Polar residues" evidence="1">
    <location>
        <begin position="175"/>
        <end position="198"/>
    </location>
</feature>
<evidence type="ECO:0000256" key="1">
    <source>
        <dbReference type="SAM" id="MobiDB-lite"/>
    </source>
</evidence>
<feature type="region of interest" description="Disordered" evidence="1">
    <location>
        <begin position="173"/>
        <end position="267"/>
    </location>
</feature>
<feature type="compositionally biased region" description="Low complexity" evidence="1">
    <location>
        <begin position="199"/>
        <end position="223"/>
    </location>
</feature>
<dbReference type="EMBL" id="JAPWTK010000023">
    <property type="protein sequence ID" value="KAJ8957370.1"/>
    <property type="molecule type" value="Genomic_DNA"/>
</dbReference>
<evidence type="ECO:0000313" key="4">
    <source>
        <dbReference type="Proteomes" id="UP001162162"/>
    </source>
</evidence>
<reference evidence="3" key="1">
    <citation type="journal article" date="2023" name="Insect Mol. Biol.">
        <title>Genome sequencing provides insights into the evolution of gene families encoding plant cell wall-degrading enzymes in longhorned beetles.</title>
        <authorList>
            <person name="Shin N.R."/>
            <person name="Okamura Y."/>
            <person name="Kirsch R."/>
            <person name="Pauchet Y."/>
        </authorList>
    </citation>
    <scope>NUCLEOTIDE SEQUENCE</scope>
    <source>
        <strain evidence="3">AMC_N1</strain>
    </source>
</reference>
<name>A0AAV8Z2T1_9CUCU</name>
<evidence type="ECO:0000256" key="2">
    <source>
        <dbReference type="SAM" id="SignalP"/>
    </source>
</evidence>
<sequence length="267" mass="29357">MHESLDVFLITPLLQYVFLTFALSQPPVASTSQSAVKRMTKMWTSDKVFEDDLFTFSEIERPREYDDNAIPQSLIEWQARNGVNQHRSVFDTPNLSEDVVYVVSGRGRGGISTIITPGLPTRAAPNVDEDIRRKIREVAGVGYSNELIERSLRPQTNTVTGALSADIRLQHVSPPITSMSGRTTPTSSTKVQTPTSAKSASNLSPKGSPSSISITSGRSSKLSIASEPEPVTWEEAGTSKPPPLSAILKKGKKRQEERFTETKDLRK</sequence>
<gene>
    <name evidence="3" type="ORF">NQ318_004849</name>
</gene>
<dbReference type="AlphaFoldDB" id="A0AAV8Z2T1"/>
<accession>A0AAV8Z2T1</accession>
<keyword evidence="4" id="KW-1185">Reference proteome</keyword>
<feature type="compositionally biased region" description="Basic and acidic residues" evidence="1">
    <location>
        <begin position="254"/>
        <end position="267"/>
    </location>
</feature>
<proteinExistence type="predicted"/>
<feature type="signal peptide" evidence="2">
    <location>
        <begin position="1"/>
        <end position="24"/>
    </location>
</feature>